<feature type="domain" description="DUF5643" evidence="3">
    <location>
        <begin position="222"/>
        <end position="338"/>
    </location>
</feature>
<evidence type="ECO:0000256" key="1">
    <source>
        <dbReference type="SAM" id="Phobius"/>
    </source>
</evidence>
<proteinExistence type="predicted"/>
<feature type="transmembrane region" description="Helical" evidence="1">
    <location>
        <begin position="50"/>
        <end position="69"/>
    </location>
</feature>
<dbReference type="EMBL" id="QYTW02000014">
    <property type="protein sequence ID" value="RST59005.1"/>
    <property type="molecule type" value="Genomic_DNA"/>
</dbReference>
<keyword evidence="1" id="KW-0812">Transmembrane</keyword>
<gene>
    <name evidence="4" type="ORF">D5F11_014010</name>
</gene>
<dbReference type="InterPro" id="IPR025436">
    <property type="entry name" value="DUF4179"/>
</dbReference>
<evidence type="ECO:0000313" key="5">
    <source>
        <dbReference type="Proteomes" id="UP000287296"/>
    </source>
</evidence>
<feature type="domain" description="DUF4179" evidence="2">
    <location>
        <begin position="42"/>
        <end position="135"/>
    </location>
</feature>
<accession>A0A429X6E0</accession>
<keyword evidence="1" id="KW-1133">Transmembrane helix</keyword>
<reference evidence="4 5" key="1">
    <citation type="submission" date="2018-12" db="EMBL/GenBank/DDBJ databases">
        <authorList>
            <person name="Sun L."/>
            <person name="Chen Z."/>
        </authorList>
    </citation>
    <scope>NUCLEOTIDE SEQUENCE [LARGE SCALE GENOMIC DNA]</scope>
    <source>
        <strain evidence="4 5">LMG 29736</strain>
    </source>
</reference>
<dbReference type="Pfam" id="PF13786">
    <property type="entry name" value="DUF4179"/>
    <property type="match status" value="1"/>
</dbReference>
<dbReference type="Pfam" id="PF18705">
    <property type="entry name" value="DUF5643"/>
    <property type="match status" value="1"/>
</dbReference>
<keyword evidence="1" id="KW-0472">Membrane</keyword>
<dbReference type="Gene3D" id="2.60.40.1630">
    <property type="entry name" value="bacillus anthracis domain"/>
    <property type="match status" value="1"/>
</dbReference>
<evidence type="ECO:0000259" key="2">
    <source>
        <dbReference type="Pfam" id="PF13786"/>
    </source>
</evidence>
<evidence type="ECO:0000313" key="4">
    <source>
        <dbReference type="EMBL" id="RST59005.1"/>
    </source>
</evidence>
<dbReference type="OrthoDB" id="2541898at2"/>
<protein>
    <submittedName>
        <fullName evidence="4">DUF4179 domain-containing protein</fullName>
    </submittedName>
</protein>
<sequence length="365" mass="40998">MKDIYELLNEVDLDENEFKEMEVSEWEKAQIKKTVKRSIKKKKAKRWKRNVVTAAIVTGLSVATFGLTFPTHASNVPIIGDIFRFLDNGRTGLYENYKEYSTEMNLSQESNGIKVTINDAVYDGKTVSLTFSLESDRDLGDDPYLEGNLDILETSGGTGMYHISKVGDSQYVGLITGSTFDGEEKDHVKVKWEIDSILLPTDKNIKGRWDFALALDAPAKDTHIIDQSVEQKGVKVSVGKVSVTPMSLTVYYEQMVSEEIKKKWHAVDVDITIKDDLGNDYSGEGNGGSSDSDNYHINWSKTFEKIDPNATKLIITPHVEMYEYTPENFGGAKVTTEETTEVRIPSKYGKGNEEFVLDDIIVQLK</sequence>
<dbReference type="InterPro" id="IPR040680">
    <property type="entry name" value="DUF5643"/>
</dbReference>
<dbReference type="Proteomes" id="UP000287296">
    <property type="component" value="Unassembled WGS sequence"/>
</dbReference>
<organism evidence="4 5">
    <name type="scientific">Siminovitchia terrae</name>
    <name type="common">Bacillus terrae</name>
    <dbReference type="NCBI Taxonomy" id="1914933"/>
    <lineage>
        <taxon>Bacteria</taxon>
        <taxon>Bacillati</taxon>
        <taxon>Bacillota</taxon>
        <taxon>Bacilli</taxon>
        <taxon>Bacillales</taxon>
        <taxon>Bacillaceae</taxon>
        <taxon>Siminovitchia</taxon>
    </lineage>
</organism>
<dbReference type="RefSeq" id="WP_120118813.1">
    <property type="nucleotide sequence ID" value="NZ_QYTW02000014.1"/>
</dbReference>
<name>A0A429X6E0_SIMTE</name>
<comment type="caution">
    <text evidence="4">The sequence shown here is derived from an EMBL/GenBank/DDBJ whole genome shotgun (WGS) entry which is preliminary data.</text>
</comment>
<dbReference type="Gene3D" id="2.60.40.1640">
    <property type="entry name" value="Conserved domain protein"/>
    <property type="match status" value="1"/>
</dbReference>
<dbReference type="AlphaFoldDB" id="A0A429X6E0"/>
<evidence type="ECO:0000259" key="3">
    <source>
        <dbReference type="Pfam" id="PF18705"/>
    </source>
</evidence>